<evidence type="ECO:0000313" key="6">
    <source>
        <dbReference type="EMBL" id="MBO2010990.1"/>
    </source>
</evidence>
<name>A0ABS3QJX3_9BACT</name>
<dbReference type="PANTHER" id="PTHR11138">
    <property type="entry name" value="METHIONYL-TRNA FORMYLTRANSFERASE"/>
    <property type="match status" value="1"/>
</dbReference>
<organism evidence="6 7">
    <name type="scientific">Hymenobacter negativus</name>
    <dbReference type="NCBI Taxonomy" id="2795026"/>
    <lineage>
        <taxon>Bacteria</taxon>
        <taxon>Pseudomonadati</taxon>
        <taxon>Bacteroidota</taxon>
        <taxon>Cytophagia</taxon>
        <taxon>Cytophagales</taxon>
        <taxon>Hymenobacteraceae</taxon>
        <taxon>Hymenobacter</taxon>
    </lineage>
</organism>
<dbReference type="Pfam" id="PF02911">
    <property type="entry name" value="Formyl_trans_C"/>
    <property type="match status" value="1"/>
</dbReference>
<dbReference type="SUPFAM" id="SSF53328">
    <property type="entry name" value="Formyltransferase"/>
    <property type="match status" value="1"/>
</dbReference>
<dbReference type="InterPro" id="IPR044135">
    <property type="entry name" value="Met-tRNA-FMT_C"/>
</dbReference>
<dbReference type="EMBL" id="JAGETZ010000009">
    <property type="protein sequence ID" value="MBO2010990.1"/>
    <property type="molecule type" value="Genomic_DNA"/>
</dbReference>
<dbReference type="CDD" id="cd08704">
    <property type="entry name" value="Met_tRNA_FMT_C"/>
    <property type="match status" value="1"/>
</dbReference>
<comment type="similarity">
    <text evidence="1">Belongs to the Fmt family.</text>
</comment>
<dbReference type="Proteomes" id="UP000664369">
    <property type="component" value="Unassembled WGS sequence"/>
</dbReference>
<dbReference type="InterPro" id="IPR005793">
    <property type="entry name" value="Formyl_trans_C"/>
</dbReference>
<sequence>MRLAVIISSKMGLPLLQDLMAQNAVAGVAMPRADRPESEELAAQVQDLGLPVRWLQRAGLGEALAEWVADLAPTAVLVLMFPWRIPAAVLGLPPEGFLNMHFAALPGYRGPEPLFWQIRNGEAAGAVTVHRMEPDFDTGPVLLAMPVPIGPRDTYGLHYSQLALAAIGVGRQLVAALRSEGPPLAAVKQLPTRARYWPRPSLADVCVRWEESALDLDRLVRAVNPWNRGALALLRGQPLRLLSVTPLAGPAPGPPGTVLLASATDGLIVACGAGEALRLDAVALDEGYFTGGQLATLGLQAGEILAALPIAQPAGAFS</sequence>
<gene>
    <name evidence="6" type="ORF">J4E00_18160</name>
</gene>
<evidence type="ECO:0000256" key="1">
    <source>
        <dbReference type="ARBA" id="ARBA00010699"/>
    </source>
</evidence>
<evidence type="ECO:0000259" key="4">
    <source>
        <dbReference type="Pfam" id="PF00551"/>
    </source>
</evidence>
<dbReference type="SUPFAM" id="SSF50486">
    <property type="entry name" value="FMT C-terminal domain-like"/>
    <property type="match status" value="1"/>
</dbReference>
<comment type="caution">
    <text evidence="6">The sequence shown here is derived from an EMBL/GenBank/DDBJ whole genome shotgun (WGS) entry which is preliminary data.</text>
</comment>
<evidence type="ECO:0000313" key="7">
    <source>
        <dbReference type="Proteomes" id="UP000664369"/>
    </source>
</evidence>
<evidence type="ECO:0000256" key="2">
    <source>
        <dbReference type="ARBA" id="ARBA00022679"/>
    </source>
</evidence>
<dbReference type="InterPro" id="IPR002376">
    <property type="entry name" value="Formyl_transf_N"/>
</dbReference>
<dbReference type="RefSeq" id="WP_208176686.1">
    <property type="nucleotide sequence ID" value="NZ_JAGETZ010000009.1"/>
</dbReference>
<evidence type="ECO:0000256" key="3">
    <source>
        <dbReference type="ARBA" id="ARBA00022917"/>
    </source>
</evidence>
<feature type="domain" description="Formyl transferase C-terminal" evidence="5">
    <location>
        <begin position="204"/>
        <end position="284"/>
    </location>
</feature>
<evidence type="ECO:0008006" key="8">
    <source>
        <dbReference type="Google" id="ProtNLM"/>
    </source>
</evidence>
<dbReference type="Pfam" id="PF00551">
    <property type="entry name" value="Formyl_trans_N"/>
    <property type="match status" value="1"/>
</dbReference>
<keyword evidence="7" id="KW-1185">Reference proteome</keyword>
<proteinExistence type="inferred from homology"/>
<keyword evidence="2" id="KW-0808">Transferase</keyword>
<reference evidence="6 7" key="1">
    <citation type="submission" date="2021-03" db="EMBL/GenBank/DDBJ databases">
        <authorList>
            <person name="Kim M.K."/>
        </authorList>
    </citation>
    <scope>NUCLEOTIDE SEQUENCE [LARGE SCALE GENOMIC DNA]</scope>
    <source>
        <strain evidence="6 7">BT442</strain>
    </source>
</reference>
<dbReference type="PANTHER" id="PTHR11138:SF5">
    <property type="entry name" value="METHIONYL-TRNA FORMYLTRANSFERASE, MITOCHONDRIAL"/>
    <property type="match status" value="1"/>
</dbReference>
<dbReference type="InterPro" id="IPR011034">
    <property type="entry name" value="Formyl_transferase-like_C_sf"/>
</dbReference>
<dbReference type="InterPro" id="IPR036477">
    <property type="entry name" value="Formyl_transf_N_sf"/>
</dbReference>
<keyword evidence="3" id="KW-0648">Protein biosynthesis</keyword>
<dbReference type="Gene3D" id="3.40.50.12230">
    <property type="match status" value="1"/>
</dbReference>
<feature type="domain" description="Formyl transferase N-terminal" evidence="4">
    <location>
        <begin position="54"/>
        <end position="156"/>
    </location>
</feature>
<evidence type="ECO:0000259" key="5">
    <source>
        <dbReference type="Pfam" id="PF02911"/>
    </source>
</evidence>
<protein>
    <recommendedName>
        <fullName evidence="8">Methionyl-tRNA formyltransferase</fullName>
    </recommendedName>
</protein>
<accession>A0ABS3QJX3</accession>